<dbReference type="Proteomes" id="UP000663832">
    <property type="component" value="Unassembled WGS sequence"/>
</dbReference>
<accession>A0A813YD07</accession>
<dbReference type="Proteomes" id="UP000663877">
    <property type="component" value="Unassembled WGS sequence"/>
</dbReference>
<keyword evidence="5" id="KW-1185">Reference proteome</keyword>
<name>A0A813YD07_9BILA</name>
<sequence length="170" mass="19476">MVTFVLLGAILFCTLNDVLSSPTIDKICHGTYDARLMGNNSIDFVSKNVLDPLEFRFNPNSHINGWWCAKMGELTPGWSNNYLCTNKDIGLVWRCHRDECRPNLKCTATVEPRDPQVWWWQDNAVCLPVTSNVELVWSYCGTLPQMSCVHMFDSVSPAPFLDNFLCWKEH</sequence>
<organism evidence="2 5">
    <name type="scientific">Adineta steineri</name>
    <dbReference type="NCBI Taxonomy" id="433720"/>
    <lineage>
        <taxon>Eukaryota</taxon>
        <taxon>Metazoa</taxon>
        <taxon>Spiralia</taxon>
        <taxon>Gnathifera</taxon>
        <taxon>Rotifera</taxon>
        <taxon>Eurotatoria</taxon>
        <taxon>Bdelloidea</taxon>
        <taxon>Adinetida</taxon>
        <taxon>Adinetidae</taxon>
        <taxon>Adineta</taxon>
    </lineage>
</organism>
<evidence type="ECO:0000313" key="3">
    <source>
        <dbReference type="EMBL" id="CAF0885837.1"/>
    </source>
</evidence>
<dbReference type="EMBL" id="CAJNOM010000038">
    <property type="protein sequence ID" value="CAF0882351.1"/>
    <property type="molecule type" value="Genomic_DNA"/>
</dbReference>
<keyword evidence="1" id="KW-0732">Signal</keyword>
<evidence type="ECO:0000313" key="2">
    <source>
        <dbReference type="EMBL" id="CAF0882351.1"/>
    </source>
</evidence>
<feature type="signal peptide" evidence="1">
    <location>
        <begin position="1"/>
        <end position="20"/>
    </location>
</feature>
<gene>
    <name evidence="4" type="ORF">BJG266_LOCUS24814</name>
    <name evidence="2" type="ORF">QVE165_LOCUS8482</name>
    <name evidence="3" type="ORF">QVE165_LOCUS8670</name>
</gene>
<dbReference type="OrthoDB" id="10052039at2759"/>
<evidence type="ECO:0000256" key="1">
    <source>
        <dbReference type="SAM" id="SignalP"/>
    </source>
</evidence>
<proteinExistence type="predicted"/>
<dbReference type="EMBL" id="CAJNOI010000182">
    <property type="protein sequence ID" value="CAF1164238.1"/>
    <property type="molecule type" value="Genomic_DNA"/>
</dbReference>
<dbReference type="AlphaFoldDB" id="A0A813YD07"/>
<evidence type="ECO:0000313" key="4">
    <source>
        <dbReference type="EMBL" id="CAF1164238.1"/>
    </source>
</evidence>
<dbReference type="EMBL" id="CAJNOM010000039">
    <property type="protein sequence ID" value="CAF0885837.1"/>
    <property type="molecule type" value="Genomic_DNA"/>
</dbReference>
<evidence type="ECO:0000313" key="5">
    <source>
        <dbReference type="Proteomes" id="UP000663832"/>
    </source>
</evidence>
<comment type="caution">
    <text evidence="2">The sequence shown here is derived from an EMBL/GenBank/DDBJ whole genome shotgun (WGS) entry which is preliminary data.</text>
</comment>
<reference evidence="2" key="1">
    <citation type="submission" date="2021-02" db="EMBL/GenBank/DDBJ databases">
        <authorList>
            <person name="Nowell W R."/>
        </authorList>
    </citation>
    <scope>NUCLEOTIDE SEQUENCE</scope>
</reference>
<feature type="chain" id="PRO_5036223576" evidence="1">
    <location>
        <begin position="21"/>
        <end position="170"/>
    </location>
</feature>
<protein>
    <submittedName>
        <fullName evidence="2">Uncharacterized protein</fullName>
    </submittedName>
</protein>